<dbReference type="GO" id="GO:0005886">
    <property type="term" value="C:plasma membrane"/>
    <property type="evidence" value="ECO:0007669"/>
    <property type="project" value="UniProtKB-SubCell"/>
</dbReference>
<keyword evidence="4 7" id="KW-0812">Transmembrane</keyword>
<proteinExistence type="inferred from homology"/>
<evidence type="ECO:0000256" key="7">
    <source>
        <dbReference type="RuleBase" id="RU363032"/>
    </source>
</evidence>
<organism evidence="9 10">
    <name type="scientific">Treponema primitia (strain ATCC BAA-887 / DSM 12427 / ZAS-2)</name>
    <dbReference type="NCBI Taxonomy" id="545694"/>
    <lineage>
        <taxon>Bacteria</taxon>
        <taxon>Pseudomonadati</taxon>
        <taxon>Spirochaetota</taxon>
        <taxon>Spirochaetia</taxon>
        <taxon>Spirochaetales</taxon>
        <taxon>Treponemataceae</taxon>
        <taxon>Treponema</taxon>
    </lineage>
</organism>
<keyword evidence="2 7" id="KW-0813">Transport</keyword>
<feature type="transmembrane region" description="Helical" evidence="7">
    <location>
        <begin position="97"/>
        <end position="115"/>
    </location>
</feature>
<keyword evidence="6 7" id="KW-0472">Membrane</keyword>
<gene>
    <name evidence="9" type="ordered locus">TREPR_2333</name>
</gene>
<evidence type="ECO:0000256" key="6">
    <source>
        <dbReference type="ARBA" id="ARBA00023136"/>
    </source>
</evidence>
<evidence type="ECO:0000313" key="9">
    <source>
        <dbReference type="EMBL" id="AEF86174.1"/>
    </source>
</evidence>
<dbReference type="CDD" id="cd06261">
    <property type="entry name" value="TM_PBP2"/>
    <property type="match status" value="1"/>
</dbReference>
<dbReference type="Proteomes" id="UP000009223">
    <property type="component" value="Chromosome"/>
</dbReference>
<evidence type="ECO:0000259" key="8">
    <source>
        <dbReference type="PROSITE" id="PS50928"/>
    </source>
</evidence>
<accession>F5YHX3</accession>
<reference evidence="10" key="1">
    <citation type="submission" date="2009-12" db="EMBL/GenBank/DDBJ databases">
        <title>Complete sequence of Treponema primitia strain ZAS-2.</title>
        <authorList>
            <person name="Tetu S.G."/>
            <person name="Matson E."/>
            <person name="Ren Q."/>
            <person name="Seshadri R."/>
            <person name="Elbourne L."/>
            <person name="Hassan K.A."/>
            <person name="Durkin A."/>
            <person name="Radune D."/>
            <person name="Mohamoud Y."/>
            <person name="Shay R."/>
            <person name="Jin S."/>
            <person name="Zhang X."/>
            <person name="Lucey K."/>
            <person name="Ballor N.R."/>
            <person name="Ottesen E."/>
            <person name="Rosenthal R."/>
            <person name="Allen A."/>
            <person name="Leadbetter J.R."/>
            <person name="Paulsen I.T."/>
        </authorList>
    </citation>
    <scope>NUCLEOTIDE SEQUENCE [LARGE SCALE GENOMIC DNA]</scope>
    <source>
        <strain evidence="10">ATCC BAA-887 / DSM 12427 / ZAS-2</strain>
    </source>
</reference>
<dbReference type="HOGENOM" id="CLU_077375_0_1_12"/>
<sequence>MKDILIKIMPNVYELYKSVFNSIWETFIMVLISGAFGIVIGTLLGIILVVSSEGNLYANKILNGVLGRIINAVRSIPFIIIIALLVSFTRWIVGTSIGIRGAIVPMIVGIIPFVSRITEQALLEVDNGVIEAARSMGLSRFFIVRRVLLPEALPGLVRSIITSFISLIGLSAMAGTVGGGGIGAFAIRYGYQRYMHDITLLMVIILLLIVNFVQGFGNKFAKKVSH</sequence>
<dbReference type="EMBL" id="CP001843">
    <property type="protein sequence ID" value="AEF86174.1"/>
    <property type="molecule type" value="Genomic_DNA"/>
</dbReference>
<keyword evidence="10" id="KW-1185">Reference proteome</keyword>
<dbReference type="Gene3D" id="1.10.3720.10">
    <property type="entry name" value="MetI-like"/>
    <property type="match status" value="1"/>
</dbReference>
<dbReference type="InterPro" id="IPR000515">
    <property type="entry name" value="MetI-like"/>
</dbReference>
<dbReference type="Pfam" id="PF00528">
    <property type="entry name" value="BPD_transp_1"/>
    <property type="match status" value="1"/>
</dbReference>
<dbReference type="RefSeq" id="WP_015707870.1">
    <property type="nucleotide sequence ID" value="NC_015578.1"/>
</dbReference>
<evidence type="ECO:0000256" key="4">
    <source>
        <dbReference type="ARBA" id="ARBA00022692"/>
    </source>
</evidence>
<evidence type="ECO:0000256" key="1">
    <source>
        <dbReference type="ARBA" id="ARBA00004651"/>
    </source>
</evidence>
<dbReference type="InterPro" id="IPR035906">
    <property type="entry name" value="MetI-like_sf"/>
</dbReference>
<feature type="transmembrane region" description="Helical" evidence="7">
    <location>
        <begin position="69"/>
        <end position="88"/>
    </location>
</feature>
<dbReference type="KEGG" id="tpi:TREPR_2333"/>
<comment type="similarity">
    <text evidence="7">Belongs to the binding-protein-dependent transport system permease family.</text>
</comment>
<dbReference type="AlphaFoldDB" id="F5YHX3"/>
<evidence type="ECO:0000313" key="10">
    <source>
        <dbReference type="Proteomes" id="UP000009223"/>
    </source>
</evidence>
<name>F5YHX3_TREPZ</name>
<comment type="subcellular location">
    <subcellularLocation>
        <location evidence="1 7">Cell membrane</location>
        <topology evidence="1 7">Multi-pass membrane protein</topology>
    </subcellularLocation>
</comment>
<dbReference type="PANTHER" id="PTHR30450:SF1">
    <property type="entry name" value="D-METHIONINE TRANSPORT SYSTEM PERMEASE PROTEIN METI-RELATED"/>
    <property type="match status" value="1"/>
</dbReference>
<dbReference type="SUPFAM" id="SSF161098">
    <property type="entry name" value="MetI-like"/>
    <property type="match status" value="1"/>
</dbReference>
<evidence type="ECO:0000256" key="5">
    <source>
        <dbReference type="ARBA" id="ARBA00022989"/>
    </source>
</evidence>
<dbReference type="PANTHER" id="PTHR30450">
    <property type="entry name" value="ABC TRANSPORTER PERMEASE"/>
    <property type="match status" value="1"/>
</dbReference>
<dbReference type="STRING" id="545694.TREPR_2333"/>
<keyword evidence="3" id="KW-1003">Cell membrane</keyword>
<dbReference type="GO" id="GO:0048473">
    <property type="term" value="P:D-methionine transmembrane transport"/>
    <property type="evidence" value="ECO:0007669"/>
    <property type="project" value="TreeGrafter"/>
</dbReference>
<protein>
    <submittedName>
        <fullName evidence="9">D-methionine transport system permease protein MetI</fullName>
    </submittedName>
</protein>
<feature type="transmembrane region" description="Helical" evidence="7">
    <location>
        <begin position="198"/>
        <end position="217"/>
    </location>
</feature>
<dbReference type="eggNOG" id="COG2011">
    <property type="taxonomic scope" value="Bacteria"/>
</dbReference>
<keyword evidence="5 7" id="KW-1133">Transmembrane helix</keyword>
<feature type="domain" description="ABC transmembrane type-1" evidence="8">
    <location>
        <begin position="23"/>
        <end position="214"/>
    </location>
</feature>
<feature type="transmembrane region" description="Helical" evidence="7">
    <location>
        <begin position="27"/>
        <end position="49"/>
    </location>
</feature>
<feature type="transmembrane region" description="Helical" evidence="7">
    <location>
        <begin position="160"/>
        <end position="186"/>
    </location>
</feature>
<dbReference type="InterPro" id="IPR051322">
    <property type="entry name" value="AA_ABC_Transporter_Permease"/>
</dbReference>
<evidence type="ECO:0000256" key="2">
    <source>
        <dbReference type="ARBA" id="ARBA00022448"/>
    </source>
</evidence>
<dbReference type="PROSITE" id="PS50928">
    <property type="entry name" value="ABC_TM1"/>
    <property type="match status" value="1"/>
</dbReference>
<evidence type="ECO:0000256" key="3">
    <source>
        <dbReference type="ARBA" id="ARBA00022475"/>
    </source>
</evidence>
<reference evidence="9 10" key="2">
    <citation type="journal article" date="2011" name="ISME J.">
        <title>RNA-seq reveals cooperative metabolic interactions between two termite-gut spirochete species in co-culture.</title>
        <authorList>
            <person name="Rosenthal A.Z."/>
            <person name="Matson E.G."/>
            <person name="Eldar A."/>
            <person name="Leadbetter J.R."/>
        </authorList>
    </citation>
    <scope>NUCLEOTIDE SEQUENCE [LARGE SCALE GENOMIC DNA]</scope>
    <source>
        <strain evidence="10">ATCC BAA-887 / DSM 12427 / ZAS-2</strain>
    </source>
</reference>
<dbReference type="OrthoDB" id="9793490at2"/>